<evidence type="ECO:0000313" key="1">
    <source>
        <dbReference type="EMBL" id="RLO05027.1"/>
    </source>
</evidence>
<dbReference type="EMBL" id="QUTI01027794">
    <property type="protein sequence ID" value="RLO05027.1"/>
    <property type="molecule type" value="Genomic_DNA"/>
</dbReference>
<evidence type="ECO:0000313" key="2">
    <source>
        <dbReference type="Proteomes" id="UP000275652"/>
    </source>
</evidence>
<dbReference type="Proteomes" id="UP000275652">
    <property type="component" value="Unassembled WGS sequence"/>
</dbReference>
<sequence length="272" mass="30365">MLPDRRIIDTATTEISIQNEAMVKKILSDNTTKIGEFYSSCFVANLPFVGTPTPSKKMSKVSILLGSVLAVSLPPQNQAEMDELRMQSVERAAASSSQYNQMIYEQLAQFHAQQEAMGNEVVQVTLLQQQEDLIRQQDELKRTVANQAKATAEHQEMLRQASDAMQQQHYMVEELNKKLSSVAGEAGAATSRVENLMGVQQLPLAPKYKGNTKRERCEFMDVYLAYSRRVEVLNRGVGGTLFLMPLAACIDQNIVSRVCAHDKSFAEITEND</sequence>
<name>A0A9X8DWP9_APHAT</name>
<organism evidence="1 2">
    <name type="scientific">Aphanomyces astaci</name>
    <name type="common">Crayfish plague agent</name>
    <dbReference type="NCBI Taxonomy" id="112090"/>
    <lineage>
        <taxon>Eukaryota</taxon>
        <taxon>Sar</taxon>
        <taxon>Stramenopiles</taxon>
        <taxon>Oomycota</taxon>
        <taxon>Saprolegniomycetes</taxon>
        <taxon>Saprolegniales</taxon>
        <taxon>Verrucalvaceae</taxon>
        <taxon>Aphanomyces</taxon>
    </lineage>
</organism>
<dbReference type="AlphaFoldDB" id="A0A9X8DWP9"/>
<gene>
    <name evidence="1" type="ORF">DYB28_005816</name>
</gene>
<comment type="caution">
    <text evidence="1">The sequence shown here is derived from an EMBL/GenBank/DDBJ whole genome shotgun (WGS) entry which is preliminary data.</text>
</comment>
<reference evidence="1 2" key="1">
    <citation type="journal article" date="2018" name="J. Invertebr. Pathol.">
        <title>New genotyping method for the causative agent of crayfish plague (Aphanomyces astaci) based on whole genome data.</title>
        <authorList>
            <person name="Minardi D."/>
            <person name="Studholme D.J."/>
            <person name="van der Giezen M."/>
            <person name="Pretto T."/>
            <person name="Oidtmann B."/>
        </authorList>
    </citation>
    <scope>NUCLEOTIDE SEQUENCE [LARGE SCALE GENOMIC DNA]</scope>
    <source>
        <strain evidence="1 2">KB13</strain>
    </source>
</reference>
<accession>A0A9X8DWP9</accession>
<protein>
    <submittedName>
        <fullName evidence="1">Uncharacterized protein</fullName>
    </submittedName>
</protein>
<proteinExistence type="predicted"/>